<dbReference type="PANTHER" id="PTHR33112">
    <property type="entry name" value="DOMAIN PROTEIN, PUTATIVE-RELATED"/>
    <property type="match status" value="1"/>
</dbReference>
<dbReference type="VEuPathDB" id="FungiDB:BO70DRAFT_393887"/>
<dbReference type="AlphaFoldDB" id="A0A317WNV8"/>
<dbReference type="EMBL" id="MSFL01000005">
    <property type="protein sequence ID" value="PWY88164.1"/>
    <property type="molecule type" value="Genomic_DNA"/>
</dbReference>
<dbReference type="Pfam" id="PF06985">
    <property type="entry name" value="HET"/>
    <property type="match status" value="1"/>
</dbReference>
<dbReference type="InterPro" id="IPR010730">
    <property type="entry name" value="HET"/>
</dbReference>
<evidence type="ECO:0000313" key="2">
    <source>
        <dbReference type="EMBL" id="PWY88164.1"/>
    </source>
</evidence>
<sequence length="307" mass="34146">MARIPHVLGGLSFPDEWTIAMLGVCQMDYIAVSSKLDYQRFASDIHSLLPKASELRSSAVSCALCAFIFRNVSQFPPLSPQVSQGLLGTADAPIEIKVWRGLLQPGQFRIHSCLIKIDDEERFRATCWLFTNWEDADGRSGQVFSNPPAPPGSVASLAWLQKQLHHCLSNHEECKKGIAGEDCDVIHLVESGGPQAVYNALSYCWGPPDQRLLRTTDNNLQQHKEEIAMESLAKTYRHAIEVTRRLGIRYMWIDALCIIQGNGSDWEHECELMGQYYQYSERAHPVIAASGADSPAKGCFSPSPKLG</sequence>
<gene>
    <name evidence="2" type="ORF">BO70DRAFT_393887</name>
</gene>
<dbReference type="Proteomes" id="UP000247233">
    <property type="component" value="Unassembled WGS sequence"/>
</dbReference>
<reference evidence="2 3" key="1">
    <citation type="submission" date="2016-12" db="EMBL/GenBank/DDBJ databases">
        <title>The genomes of Aspergillus section Nigri reveals drivers in fungal speciation.</title>
        <authorList>
            <consortium name="DOE Joint Genome Institute"/>
            <person name="Vesth T.C."/>
            <person name="Nybo J."/>
            <person name="Theobald S."/>
            <person name="Brandl J."/>
            <person name="Frisvad J.C."/>
            <person name="Nielsen K.F."/>
            <person name="Lyhne E.K."/>
            <person name="Kogle M.E."/>
            <person name="Kuo A."/>
            <person name="Riley R."/>
            <person name="Clum A."/>
            <person name="Nolan M."/>
            <person name="Lipzen A."/>
            <person name="Salamov A."/>
            <person name="Henrissat B."/>
            <person name="Wiebenga A."/>
            <person name="De Vries R.P."/>
            <person name="Grigoriev I.V."/>
            <person name="Mortensen U.H."/>
            <person name="Andersen M.R."/>
            <person name="Baker S.E."/>
        </authorList>
    </citation>
    <scope>NUCLEOTIDE SEQUENCE [LARGE SCALE GENOMIC DNA]</scope>
    <source>
        <strain evidence="2 3">CBS 117.55</strain>
    </source>
</reference>
<protein>
    <recommendedName>
        <fullName evidence="1">Heterokaryon incompatibility domain-containing protein</fullName>
    </recommendedName>
</protein>
<evidence type="ECO:0000259" key="1">
    <source>
        <dbReference type="Pfam" id="PF06985"/>
    </source>
</evidence>
<evidence type="ECO:0000313" key="3">
    <source>
        <dbReference type="Proteomes" id="UP000247233"/>
    </source>
</evidence>
<accession>A0A317WNV8</accession>
<dbReference type="OrthoDB" id="5125733at2759"/>
<dbReference type="STRING" id="1448321.A0A317WNV8"/>
<name>A0A317WNV8_9EURO</name>
<feature type="domain" description="Heterokaryon incompatibility" evidence="1">
    <location>
        <begin position="198"/>
        <end position="299"/>
    </location>
</feature>
<comment type="caution">
    <text evidence="2">The sequence shown here is derived from an EMBL/GenBank/DDBJ whole genome shotgun (WGS) entry which is preliminary data.</text>
</comment>
<dbReference type="RefSeq" id="XP_025401700.1">
    <property type="nucleotide sequence ID" value="XM_025546417.1"/>
</dbReference>
<dbReference type="PANTHER" id="PTHR33112:SF16">
    <property type="entry name" value="HETEROKARYON INCOMPATIBILITY DOMAIN-CONTAINING PROTEIN"/>
    <property type="match status" value="1"/>
</dbReference>
<keyword evidence="3" id="KW-1185">Reference proteome</keyword>
<organism evidence="2 3">
    <name type="scientific">Aspergillus heteromorphus CBS 117.55</name>
    <dbReference type="NCBI Taxonomy" id="1448321"/>
    <lineage>
        <taxon>Eukaryota</taxon>
        <taxon>Fungi</taxon>
        <taxon>Dikarya</taxon>
        <taxon>Ascomycota</taxon>
        <taxon>Pezizomycotina</taxon>
        <taxon>Eurotiomycetes</taxon>
        <taxon>Eurotiomycetidae</taxon>
        <taxon>Eurotiales</taxon>
        <taxon>Aspergillaceae</taxon>
        <taxon>Aspergillus</taxon>
        <taxon>Aspergillus subgen. Circumdati</taxon>
    </lineage>
</organism>
<dbReference type="GeneID" id="37068654"/>
<proteinExistence type="predicted"/>